<protein>
    <recommendedName>
        <fullName evidence="4">SDR family NAD(P)-dependent oxidoreductase</fullName>
    </recommendedName>
</protein>
<dbReference type="EMBL" id="UINC01109435">
    <property type="protein sequence ID" value="SVC76263.1"/>
    <property type="molecule type" value="Genomic_DNA"/>
</dbReference>
<dbReference type="InterPro" id="IPR002347">
    <property type="entry name" value="SDR_fam"/>
</dbReference>
<evidence type="ECO:0000256" key="2">
    <source>
        <dbReference type="ARBA" id="ARBA00023002"/>
    </source>
</evidence>
<feature type="non-terminal residue" evidence="3">
    <location>
        <position position="81"/>
    </location>
</feature>
<evidence type="ECO:0000313" key="3">
    <source>
        <dbReference type="EMBL" id="SVC76263.1"/>
    </source>
</evidence>
<dbReference type="InterPro" id="IPR036291">
    <property type="entry name" value="NAD(P)-bd_dom_sf"/>
</dbReference>
<dbReference type="Gene3D" id="3.40.50.720">
    <property type="entry name" value="NAD(P)-binding Rossmann-like Domain"/>
    <property type="match status" value="1"/>
</dbReference>
<proteinExistence type="inferred from homology"/>
<organism evidence="3">
    <name type="scientific">marine metagenome</name>
    <dbReference type="NCBI Taxonomy" id="408172"/>
    <lineage>
        <taxon>unclassified sequences</taxon>
        <taxon>metagenomes</taxon>
        <taxon>ecological metagenomes</taxon>
    </lineage>
</organism>
<dbReference type="GO" id="GO:0016491">
    <property type="term" value="F:oxidoreductase activity"/>
    <property type="evidence" value="ECO:0007669"/>
    <property type="project" value="UniProtKB-KW"/>
</dbReference>
<accession>A0A382PS85</accession>
<dbReference type="PANTHER" id="PTHR43669">
    <property type="entry name" value="5-KETO-D-GLUCONATE 5-REDUCTASE"/>
    <property type="match status" value="1"/>
</dbReference>
<reference evidence="3" key="1">
    <citation type="submission" date="2018-05" db="EMBL/GenBank/DDBJ databases">
        <authorList>
            <person name="Lanie J.A."/>
            <person name="Ng W.-L."/>
            <person name="Kazmierczak K.M."/>
            <person name="Andrzejewski T.M."/>
            <person name="Davidsen T.M."/>
            <person name="Wayne K.J."/>
            <person name="Tettelin H."/>
            <person name="Glass J.I."/>
            <person name="Rusch D."/>
            <person name="Podicherti R."/>
            <person name="Tsui H.-C.T."/>
            <person name="Winkler M.E."/>
        </authorList>
    </citation>
    <scope>NUCLEOTIDE SEQUENCE</scope>
</reference>
<sequence>MEKFLLTNKIAVVTGSGRGIGRSIALSYAEAGANVVVAARRTEEINAVAAEIHEKGRKAIAVKTDFLEVSEIEDLADAAIS</sequence>
<dbReference type="SUPFAM" id="SSF51735">
    <property type="entry name" value="NAD(P)-binding Rossmann-fold domains"/>
    <property type="match status" value="1"/>
</dbReference>
<gene>
    <name evidence="3" type="ORF">METZ01_LOCUS329117</name>
</gene>
<dbReference type="PANTHER" id="PTHR43669:SF3">
    <property type="entry name" value="ALCOHOL DEHYDROGENASE, PUTATIVE (AFU_ORTHOLOGUE AFUA_3G03445)-RELATED"/>
    <property type="match status" value="1"/>
</dbReference>
<comment type="similarity">
    <text evidence="1">Belongs to the short-chain dehydrogenases/reductases (SDR) family.</text>
</comment>
<evidence type="ECO:0008006" key="4">
    <source>
        <dbReference type="Google" id="ProtNLM"/>
    </source>
</evidence>
<name>A0A382PS85_9ZZZZ</name>
<dbReference type="AlphaFoldDB" id="A0A382PS85"/>
<dbReference type="Pfam" id="PF00106">
    <property type="entry name" value="adh_short"/>
    <property type="match status" value="1"/>
</dbReference>
<keyword evidence="2" id="KW-0560">Oxidoreductase</keyword>
<evidence type="ECO:0000256" key="1">
    <source>
        <dbReference type="ARBA" id="ARBA00006484"/>
    </source>
</evidence>